<dbReference type="HOGENOM" id="CLU_092842_1_0_10"/>
<proteinExistence type="predicted"/>
<dbReference type="PANTHER" id="PTHR39166">
    <property type="entry name" value="BLL1166 PROTEIN"/>
    <property type="match status" value="1"/>
</dbReference>
<dbReference type="Pfam" id="PF06042">
    <property type="entry name" value="NTP_transf_6"/>
    <property type="match status" value="1"/>
</dbReference>
<dbReference type="AlphaFoldDB" id="E6X9J4"/>
<evidence type="ECO:0000313" key="2">
    <source>
        <dbReference type="Proteomes" id="UP000008634"/>
    </source>
</evidence>
<dbReference type="RefSeq" id="WP_013550226.1">
    <property type="nucleotide sequence ID" value="NC_014934.1"/>
</dbReference>
<name>E6X9J4_CELAD</name>
<dbReference type="PANTHER" id="PTHR39166:SF1">
    <property type="entry name" value="BLL1166 PROTEIN"/>
    <property type="match status" value="1"/>
</dbReference>
<organism evidence="1 2">
    <name type="scientific">Cellulophaga algicola (strain DSM 14237 / IC166 / ACAM 630)</name>
    <dbReference type="NCBI Taxonomy" id="688270"/>
    <lineage>
        <taxon>Bacteria</taxon>
        <taxon>Pseudomonadati</taxon>
        <taxon>Bacteroidota</taxon>
        <taxon>Flavobacteriia</taxon>
        <taxon>Flavobacteriales</taxon>
        <taxon>Flavobacteriaceae</taxon>
        <taxon>Cellulophaga</taxon>
    </lineage>
</organism>
<dbReference type="EMBL" id="CP002453">
    <property type="protein sequence ID" value="ADV48744.1"/>
    <property type="molecule type" value="Genomic_DNA"/>
</dbReference>
<gene>
    <name evidence="1" type="ordered locus">Celal_1431</name>
</gene>
<dbReference type="Proteomes" id="UP000008634">
    <property type="component" value="Chromosome"/>
</dbReference>
<dbReference type="InterPro" id="IPR009267">
    <property type="entry name" value="NTP_transf_6"/>
</dbReference>
<reference evidence="1 2" key="1">
    <citation type="journal article" date="2010" name="Stand. Genomic Sci.">
        <title>Complete genome sequence of Cellulophaga algicola type strain (IC166).</title>
        <authorList>
            <person name="Abt B."/>
            <person name="Lu M."/>
            <person name="Misra M."/>
            <person name="Han C."/>
            <person name="Nolan M."/>
            <person name="Lucas S."/>
            <person name="Hammon N."/>
            <person name="Deshpande S."/>
            <person name="Cheng J.F."/>
            <person name="Tapia R."/>
            <person name="Goodwin L."/>
            <person name="Pitluck S."/>
            <person name="Liolios K."/>
            <person name="Pagani I."/>
            <person name="Ivanova N."/>
            <person name="Mavromatis K."/>
            <person name="Ovchinikova G."/>
            <person name="Pati A."/>
            <person name="Chen A."/>
            <person name="Palaniappan K."/>
            <person name="Land M."/>
            <person name="Hauser L."/>
            <person name="Chang Y.J."/>
            <person name="Jeffries C.D."/>
            <person name="Detter J.C."/>
            <person name="Brambilla E."/>
            <person name="Rohde M."/>
            <person name="Tindall B.J."/>
            <person name="Goker M."/>
            <person name="Woyke T."/>
            <person name="Bristow J."/>
            <person name="Eisen J.A."/>
            <person name="Markowitz V."/>
            <person name="Hugenholtz P."/>
            <person name="Kyrpides N.C."/>
            <person name="Klenk H.P."/>
            <person name="Lapidus A."/>
        </authorList>
    </citation>
    <scope>NUCLEOTIDE SEQUENCE [LARGE SCALE GENOMIC DNA]</scope>
    <source>
        <strain evidence="2">DSM 14237 / IC166 / ACAM 630</strain>
    </source>
</reference>
<accession>E6X9J4</accession>
<keyword evidence="2" id="KW-1185">Reference proteome</keyword>
<dbReference type="eggNOG" id="COG3575">
    <property type="taxonomic scope" value="Bacteria"/>
</dbReference>
<dbReference type="STRING" id="688270.Celal_1431"/>
<evidence type="ECO:0000313" key="1">
    <source>
        <dbReference type="EMBL" id="ADV48744.1"/>
    </source>
</evidence>
<dbReference type="KEGG" id="cao:Celal_1431"/>
<evidence type="ECO:0008006" key="3">
    <source>
        <dbReference type="Google" id="ProtNLM"/>
    </source>
</evidence>
<sequence length="188" mass="21559">MNQSLENQLVTLIEADVWMLSILDIVRDLSLADCWIGAGFVRNKVWDVLHNINRTPLNDIDIIYFDRSKATKEQDLEIETQLKSLYPSLNWSVKNQARMHLRNGHTAYATCKEAISYWPETATAIAVQRSATHDIKCLAPYGLEDLFALLVQPTPDFDIAQYQERICTKAWNITWNLLAIKTGDHKNP</sequence>
<protein>
    <recommendedName>
        <fullName evidence="3">Nucleotidyltransferase family protein</fullName>
    </recommendedName>
</protein>